<dbReference type="VEuPathDB" id="FungiDB:PV06_09775"/>
<organism evidence="2 3">
    <name type="scientific">Exophiala oligosperma</name>
    <dbReference type="NCBI Taxonomy" id="215243"/>
    <lineage>
        <taxon>Eukaryota</taxon>
        <taxon>Fungi</taxon>
        <taxon>Dikarya</taxon>
        <taxon>Ascomycota</taxon>
        <taxon>Pezizomycotina</taxon>
        <taxon>Eurotiomycetes</taxon>
        <taxon>Chaetothyriomycetidae</taxon>
        <taxon>Chaetothyriales</taxon>
        <taxon>Herpotrichiellaceae</taxon>
        <taxon>Exophiala</taxon>
    </lineage>
</organism>
<evidence type="ECO:0000313" key="3">
    <source>
        <dbReference type="Proteomes" id="UP000053342"/>
    </source>
</evidence>
<dbReference type="OrthoDB" id="2245989at2759"/>
<dbReference type="EMBL" id="KN847342">
    <property type="protein sequence ID" value="KIW37786.1"/>
    <property type="molecule type" value="Genomic_DNA"/>
</dbReference>
<dbReference type="HOGENOM" id="CLU_033726_1_0_1"/>
<name>A0A0D2ABT5_9EURO</name>
<reference evidence="2 3" key="1">
    <citation type="submission" date="2015-01" db="EMBL/GenBank/DDBJ databases">
        <title>The Genome Sequence of Exophiala oligosperma CBS72588.</title>
        <authorList>
            <consortium name="The Broad Institute Genomics Platform"/>
            <person name="Cuomo C."/>
            <person name="de Hoog S."/>
            <person name="Gorbushina A."/>
            <person name="Stielow B."/>
            <person name="Teixiera M."/>
            <person name="Abouelleil A."/>
            <person name="Chapman S.B."/>
            <person name="Priest M."/>
            <person name="Young S.K."/>
            <person name="Wortman J."/>
            <person name="Nusbaum C."/>
            <person name="Birren B."/>
        </authorList>
    </citation>
    <scope>NUCLEOTIDE SEQUENCE [LARGE SCALE GENOMIC DNA]</scope>
    <source>
        <strain evidence="2 3">CBS 72588</strain>
    </source>
</reference>
<dbReference type="RefSeq" id="XP_016258002.1">
    <property type="nucleotide sequence ID" value="XM_016411248.1"/>
</dbReference>
<feature type="region of interest" description="Disordered" evidence="1">
    <location>
        <begin position="1"/>
        <end position="48"/>
    </location>
</feature>
<dbReference type="GeneID" id="27361849"/>
<dbReference type="PANTHER" id="PTHR38116">
    <property type="entry name" value="CHROMOSOME 7, WHOLE GENOME SHOTGUN SEQUENCE"/>
    <property type="match status" value="1"/>
</dbReference>
<accession>A0A0D2ABT5</accession>
<sequence>MPSLQAKEETRESWYGVQDPKKRKQIQDRLAQRARRKRIAEANKNNEKAIVISPRSSKHVTIAPQRHPESCSSTCIETNASTIITDSQLGHSVSSPHLPNCPQTYNIMPHAVIPLKRFPLPVDHLLLVHPSRSALVAFEDNGHRMGIGCACVGLVRSWRQSPDLPAVLQPTPLQLTTPHSIWIDRMPFPRMRDNIILLAHMIDLEDFYVDLLTKESFEFKDGSAPHNPAAYRIDPTFRAKWGYLFH</sequence>
<protein>
    <recommendedName>
        <fullName evidence="4">BZIP domain-containing protein</fullName>
    </recommendedName>
</protein>
<dbReference type="PANTHER" id="PTHR38116:SF9">
    <property type="entry name" value="BZIP DOMAIN-CONTAINING PROTEIN"/>
    <property type="match status" value="1"/>
</dbReference>
<dbReference type="STRING" id="215243.A0A0D2ABT5"/>
<feature type="compositionally biased region" description="Basic and acidic residues" evidence="1">
    <location>
        <begin position="1"/>
        <end position="12"/>
    </location>
</feature>
<evidence type="ECO:0008006" key="4">
    <source>
        <dbReference type="Google" id="ProtNLM"/>
    </source>
</evidence>
<dbReference type="InterPro" id="IPR021833">
    <property type="entry name" value="DUF3425"/>
</dbReference>
<keyword evidence="3" id="KW-1185">Reference proteome</keyword>
<gene>
    <name evidence="2" type="ORF">PV06_09775</name>
</gene>
<dbReference type="Proteomes" id="UP000053342">
    <property type="component" value="Unassembled WGS sequence"/>
</dbReference>
<proteinExistence type="predicted"/>
<evidence type="ECO:0000313" key="2">
    <source>
        <dbReference type="EMBL" id="KIW37786.1"/>
    </source>
</evidence>
<dbReference type="Pfam" id="PF11905">
    <property type="entry name" value="DUF3425"/>
    <property type="match status" value="1"/>
</dbReference>
<evidence type="ECO:0000256" key="1">
    <source>
        <dbReference type="SAM" id="MobiDB-lite"/>
    </source>
</evidence>
<dbReference type="AlphaFoldDB" id="A0A0D2ABT5"/>